<dbReference type="SUPFAM" id="SSF53807">
    <property type="entry name" value="Helical backbone' metal receptor"/>
    <property type="match status" value="1"/>
</dbReference>
<gene>
    <name evidence="2" type="ORF">SAMN06296020_108163</name>
</gene>
<keyword evidence="3" id="KW-1185">Reference proteome</keyword>
<protein>
    <submittedName>
        <fullName evidence="2">Nitrogenase component 1 type Oxidoreductase</fullName>
    </submittedName>
</protein>
<dbReference type="EMBL" id="FXUF01000008">
    <property type="protein sequence ID" value="SMP60661.1"/>
    <property type="molecule type" value="Genomic_DNA"/>
</dbReference>
<dbReference type="PANTHER" id="PTHR42956">
    <property type="entry name" value="NITROGENASE IRON-MOLYBDENUM COFACTOR BIOSYNTHESIS PROTEIN NIFE"/>
    <property type="match status" value="1"/>
</dbReference>
<evidence type="ECO:0000313" key="3">
    <source>
        <dbReference type="Proteomes" id="UP001158066"/>
    </source>
</evidence>
<dbReference type="InterPro" id="IPR000510">
    <property type="entry name" value="Nase/OxRdtase_comp1"/>
</dbReference>
<comment type="caution">
    <text evidence="2">The sequence shown here is derived from an EMBL/GenBank/DDBJ whole genome shotgun (WGS) entry which is preliminary data.</text>
</comment>
<proteinExistence type="predicted"/>
<evidence type="ECO:0000313" key="2">
    <source>
        <dbReference type="EMBL" id="SMP60661.1"/>
    </source>
</evidence>
<reference evidence="2" key="1">
    <citation type="submission" date="2017-05" db="EMBL/GenBank/DDBJ databases">
        <authorList>
            <person name="Varghese N."/>
            <person name="Submissions S."/>
        </authorList>
    </citation>
    <scope>NUCLEOTIDE SEQUENCE</scope>
    <source>
        <strain evidence="2">Su22</strain>
    </source>
</reference>
<dbReference type="InterPro" id="IPR049939">
    <property type="entry name" value="NifE-like"/>
</dbReference>
<dbReference type="Pfam" id="PF00148">
    <property type="entry name" value="Oxidored_nitro"/>
    <property type="match status" value="1"/>
</dbReference>
<dbReference type="AlphaFoldDB" id="A0AA46AJJ8"/>
<organism evidence="2 3">
    <name type="scientific">Anoxynatronum buryatiense</name>
    <dbReference type="NCBI Taxonomy" id="489973"/>
    <lineage>
        <taxon>Bacteria</taxon>
        <taxon>Bacillati</taxon>
        <taxon>Bacillota</taxon>
        <taxon>Clostridia</taxon>
        <taxon>Eubacteriales</taxon>
        <taxon>Clostridiaceae</taxon>
        <taxon>Anoxynatronum</taxon>
    </lineage>
</organism>
<dbReference type="GO" id="GO:0016491">
    <property type="term" value="F:oxidoreductase activity"/>
    <property type="evidence" value="ECO:0007669"/>
    <property type="project" value="InterPro"/>
</dbReference>
<name>A0AA46AJJ8_9CLOT</name>
<dbReference type="RefSeq" id="WP_283409645.1">
    <property type="nucleotide sequence ID" value="NZ_FXUF01000008.1"/>
</dbReference>
<sequence>MKAILKRLPPFAPDYSGASAVFYPLGGAVILNGADGCIGNVTGYDEPRFFNEPGRVFSSGLREIHAITGDEAVLLEKIREARLTGDIQFILMLGTPTSAVIASDHQSLSRILMDEQQIPVIPLNTTGMETYEIGASKAFEQLAVHWVKPGKKKKGGVNVIGSTPLDYWGPEQMTLVRQALEHYQLRINSIWGMDGNGMESIKATLEGDVNLVVSVSGLKAARYLEKEYGMPYVTGVPVGKRSARRLARKLKNPAGHHMMPLKASLSQMNSPGRSLVIGEQIWANAFREYLEDEGGVSNVEVCSFFQMDKALMEKDDRLLTTEDDLMELASQNRYTLVVGDPLFQSFFQDEALRFCPVPHLAVSSRLHWDHSLQYTGLFPDVLKQKRSLLHLKEASLKKEFRTQESGK</sequence>
<dbReference type="Proteomes" id="UP001158066">
    <property type="component" value="Unassembled WGS sequence"/>
</dbReference>
<dbReference type="Gene3D" id="3.40.50.1980">
    <property type="entry name" value="Nitrogenase molybdenum iron protein domain"/>
    <property type="match status" value="2"/>
</dbReference>
<evidence type="ECO:0000259" key="1">
    <source>
        <dbReference type="Pfam" id="PF00148"/>
    </source>
</evidence>
<feature type="domain" description="Nitrogenase/oxidoreductase component 1" evidence="1">
    <location>
        <begin position="15"/>
        <end position="256"/>
    </location>
</feature>
<accession>A0AA46AJJ8</accession>
<dbReference type="PANTHER" id="PTHR42956:SF1">
    <property type="entry name" value="NITROGENASE IRON-MOLYBDENUM COFACTOR BIOSYNTHESIS PROTEIN NIFE"/>
    <property type="match status" value="1"/>
</dbReference>